<dbReference type="EMBL" id="BLAL01000297">
    <property type="protein sequence ID" value="GET01114.1"/>
    <property type="molecule type" value="Genomic_DNA"/>
</dbReference>
<organism evidence="2 3">
    <name type="scientific">Rhizophagus clarus</name>
    <dbReference type="NCBI Taxonomy" id="94130"/>
    <lineage>
        <taxon>Eukaryota</taxon>
        <taxon>Fungi</taxon>
        <taxon>Fungi incertae sedis</taxon>
        <taxon>Mucoromycota</taxon>
        <taxon>Glomeromycotina</taxon>
        <taxon>Glomeromycetes</taxon>
        <taxon>Glomerales</taxon>
        <taxon>Glomeraceae</taxon>
        <taxon>Rhizophagus</taxon>
    </lineage>
</organism>
<evidence type="ECO:0000313" key="2">
    <source>
        <dbReference type="EMBL" id="GET01114.1"/>
    </source>
</evidence>
<dbReference type="AlphaFoldDB" id="A0A8H3MDY4"/>
<proteinExistence type="predicted"/>
<name>A0A8H3MDY4_9GLOM</name>
<sequence>MTETAGQLLGHVVPNCQWIPQNSPNAPGFQITTSQSRRRGKNSFKYYVLSPVEALLIPQGAFVATPAGFVGASDYVLCTNDYIVAKMPVEMKTRHNLNLNGPIRTFFLKREETTQTTLYVSRVVQPTDTNPTLRECVYYISKLAINDEVGDRLGGHIAFDNFSSNDDYNDPDYDLDDSDGDDSDVDDDVGDDDVGLGKRKRKSKSGSRAKNCLRIFV</sequence>
<evidence type="ECO:0000256" key="1">
    <source>
        <dbReference type="SAM" id="MobiDB-lite"/>
    </source>
</evidence>
<accession>A0A8H3MDY4</accession>
<feature type="compositionally biased region" description="Acidic residues" evidence="1">
    <location>
        <begin position="168"/>
        <end position="194"/>
    </location>
</feature>
<dbReference type="Proteomes" id="UP000615446">
    <property type="component" value="Unassembled WGS sequence"/>
</dbReference>
<protein>
    <submittedName>
        <fullName evidence="2">Kinase-like domain-containing protein</fullName>
    </submittedName>
</protein>
<reference evidence="2" key="1">
    <citation type="submission" date="2019-10" db="EMBL/GenBank/DDBJ databases">
        <title>Conservation and host-specific expression of non-tandemly repeated heterogenous ribosome RNA gene in arbuscular mycorrhizal fungi.</title>
        <authorList>
            <person name="Maeda T."/>
            <person name="Kobayashi Y."/>
            <person name="Nakagawa T."/>
            <person name="Ezawa T."/>
            <person name="Yamaguchi K."/>
            <person name="Bino T."/>
            <person name="Nishimoto Y."/>
            <person name="Shigenobu S."/>
            <person name="Kawaguchi M."/>
        </authorList>
    </citation>
    <scope>NUCLEOTIDE SEQUENCE</scope>
    <source>
        <strain evidence="2">HR1</strain>
    </source>
</reference>
<gene>
    <name evidence="2" type="ORF">RCL2_002754100</name>
</gene>
<feature type="compositionally biased region" description="Basic residues" evidence="1">
    <location>
        <begin position="197"/>
        <end position="207"/>
    </location>
</feature>
<dbReference type="GO" id="GO:0016301">
    <property type="term" value="F:kinase activity"/>
    <property type="evidence" value="ECO:0007669"/>
    <property type="project" value="UniProtKB-KW"/>
</dbReference>
<comment type="caution">
    <text evidence="2">The sequence shown here is derived from an EMBL/GenBank/DDBJ whole genome shotgun (WGS) entry which is preliminary data.</text>
</comment>
<feature type="region of interest" description="Disordered" evidence="1">
    <location>
        <begin position="168"/>
        <end position="210"/>
    </location>
</feature>
<evidence type="ECO:0000313" key="3">
    <source>
        <dbReference type="Proteomes" id="UP000615446"/>
    </source>
</evidence>
<keyword evidence="2" id="KW-0808">Transferase</keyword>
<dbReference type="OrthoDB" id="2156052at2759"/>
<keyword evidence="2" id="KW-0418">Kinase</keyword>